<organism evidence="6 7">
    <name type="scientific">Enhygromyxa salina</name>
    <dbReference type="NCBI Taxonomy" id="215803"/>
    <lineage>
        <taxon>Bacteria</taxon>
        <taxon>Pseudomonadati</taxon>
        <taxon>Myxococcota</taxon>
        <taxon>Polyangia</taxon>
        <taxon>Nannocystales</taxon>
        <taxon>Nannocystaceae</taxon>
        <taxon>Enhygromyxa</taxon>
    </lineage>
</organism>
<dbReference type="RefSeq" id="WP_106391858.1">
    <property type="nucleotide sequence ID" value="NZ_PVNK01000124.1"/>
</dbReference>
<feature type="disulfide bond" evidence="5">
    <location>
        <begin position="117"/>
        <end position="338"/>
    </location>
</feature>
<comment type="similarity">
    <text evidence="4">Belongs to the glutamate--cysteine ligase type 2 family. EgtA subfamily.</text>
</comment>
<evidence type="ECO:0000313" key="6">
    <source>
        <dbReference type="EMBL" id="PRQ02303.1"/>
    </source>
</evidence>
<dbReference type="GO" id="GO:0005524">
    <property type="term" value="F:ATP binding"/>
    <property type="evidence" value="ECO:0007669"/>
    <property type="project" value="UniProtKB-UniRule"/>
</dbReference>
<sequence>MSEPSWRGGARLIESPDELVGWFEKARRPNNHLIGTEQEKFGLYLAADGVPTPVRYREHVLPTLEALRDRFGWAESKDRGVHGELVALERDGASITLEPGGQLELSGAPLPTVHDTCAEFSTHYEELHAVAEPMGIAWIACGFHPFATREEIDWMPKGRYEVMRAYLPTRGDLALDMMLRTCTVQANFDYRDEAQCAQRLRLMLGVSSLITALFANSPFKEGKVPGPRSLRSATWEHVDPDRCGLLPWVFEGEFSWARYVDYALDVPMFFVKRGHHYHPHHVPFRRYLAEGYVDPEGVTHRATQADWELHMSTLFPEVRIKPFIEIRGADSIGSQTVCALPALCKGLIYDDDSSAAAWDMVADLSFEQRMDLWQRAREDGLADPEVLAKSQRLLQLARAGLERLDVRDSRGRTEARFLDSLDRQVEREATPASDALRHFEAQFEAQFEAGEPGRSPEARRALVEYFTFAGKLA</sequence>
<gene>
    <name evidence="6" type="primary">gshA</name>
    <name evidence="6" type="ORF">ENSA5_24550</name>
</gene>
<evidence type="ECO:0000256" key="3">
    <source>
        <dbReference type="ARBA" id="ARBA00022840"/>
    </source>
</evidence>
<proteinExistence type="inferred from homology"/>
<evidence type="ECO:0000256" key="4">
    <source>
        <dbReference type="PIRNR" id="PIRNR017901"/>
    </source>
</evidence>
<comment type="caution">
    <text evidence="6">The sequence shown here is derived from an EMBL/GenBank/DDBJ whole genome shotgun (WGS) entry which is preliminary data.</text>
</comment>
<evidence type="ECO:0000256" key="1">
    <source>
        <dbReference type="ARBA" id="ARBA00022598"/>
    </source>
</evidence>
<evidence type="ECO:0000256" key="2">
    <source>
        <dbReference type="ARBA" id="ARBA00022741"/>
    </source>
</evidence>
<keyword evidence="7" id="KW-1185">Reference proteome</keyword>
<comment type="function">
    <text evidence="4">Catalyzes the synthesis of gamma-glutamylcysteine (gamma-GC).</text>
</comment>
<dbReference type="OrthoDB" id="9780152at2"/>
<dbReference type="Proteomes" id="UP000237968">
    <property type="component" value="Unassembled WGS sequence"/>
</dbReference>
<dbReference type="AlphaFoldDB" id="A0A2S9YB27"/>
<keyword evidence="3 4" id="KW-0067">ATP-binding</keyword>
<name>A0A2S9YB27_9BACT</name>
<protein>
    <recommendedName>
        <fullName evidence="4">Glutamate--cysteine ligase</fullName>
        <ecNumber evidence="4">6.3.2.2</ecNumber>
    </recommendedName>
</protein>
<dbReference type="GO" id="GO:0004357">
    <property type="term" value="F:glutamate-cysteine ligase activity"/>
    <property type="evidence" value="ECO:0007669"/>
    <property type="project" value="UniProtKB-UniRule"/>
</dbReference>
<dbReference type="PIRSF" id="PIRSF017901">
    <property type="entry name" value="GCL"/>
    <property type="match status" value="1"/>
</dbReference>
<evidence type="ECO:0000256" key="5">
    <source>
        <dbReference type="PIRSR" id="PIRSR017901-50"/>
    </source>
</evidence>
<dbReference type="GO" id="GO:0006750">
    <property type="term" value="P:glutathione biosynthetic process"/>
    <property type="evidence" value="ECO:0007669"/>
    <property type="project" value="UniProtKB-UniRule"/>
</dbReference>
<keyword evidence="1 4" id="KW-0436">Ligase</keyword>
<dbReference type="InterPro" id="IPR014746">
    <property type="entry name" value="Gln_synth/guanido_kin_cat_dom"/>
</dbReference>
<accession>A0A2S9YB27</accession>
<dbReference type="EC" id="6.3.2.2" evidence="4"/>
<dbReference type="InterPro" id="IPR035434">
    <property type="entry name" value="GCL_bact_plant"/>
</dbReference>
<dbReference type="PANTHER" id="PTHR34378">
    <property type="entry name" value="GLUTAMATE--CYSTEINE LIGASE, CHLOROPLASTIC"/>
    <property type="match status" value="1"/>
</dbReference>
<keyword evidence="5" id="KW-1015">Disulfide bond</keyword>
<reference evidence="6 7" key="1">
    <citation type="submission" date="2018-03" db="EMBL/GenBank/DDBJ databases">
        <title>Draft Genome Sequences of the Obligatory Marine Myxobacteria Enhygromyxa salina SWB005.</title>
        <authorList>
            <person name="Poehlein A."/>
            <person name="Moghaddam J.A."/>
            <person name="Harms H."/>
            <person name="Alanjari M."/>
            <person name="Koenig G.M."/>
            <person name="Daniel R."/>
            <person name="Schaeberle T.F."/>
        </authorList>
    </citation>
    <scope>NUCLEOTIDE SEQUENCE [LARGE SCALE GENOMIC DNA]</scope>
    <source>
        <strain evidence="6 7">SWB005</strain>
    </source>
</reference>
<comment type="catalytic activity">
    <reaction evidence="4">
        <text>L-cysteine + L-glutamate + ATP = gamma-L-glutamyl-L-cysteine + ADP + phosphate + H(+)</text>
        <dbReference type="Rhea" id="RHEA:13285"/>
        <dbReference type="ChEBI" id="CHEBI:15378"/>
        <dbReference type="ChEBI" id="CHEBI:29985"/>
        <dbReference type="ChEBI" id="CHEBI:30616"/>
        <dbReference type="ChEBI" id="CHEBI:35235"/>
        <dbReference type="ChEBI" id="CHEBI:43474"/>
        <dbReference type="ChEBI" id="CHEBI:58173"/>
        <dbReference type="ChEBI" id="CHEBI:456216"/>
        <dbReference type="EC" id="6.3.2.2"/>
    </reaction>
</comment>
<dbReference type="PANTHER" id="PTHR34378:SF1">
    <property type="entry name" value="GLUTAMATE--CYSTEINE LIGASE, CHLOROPLASTIC"/>
    <property type="match status" value="1"/>
</dbReference>
<dbReference type="InterPro" id="IPR006336">
    <property type="entry name" value="GCS2"/>
</dbReference>
<keyword evidence="2 4" id="KW-0547">Nucleotide-binding</keyword>
<dbReference type="Gene3D" id="3.30.590.20">
    <property type="match status" value="1"/>
</dbReference>
<dbReference type="EMBL" id="PVNK01000124">
    <property type="protein sequence ID" value="PRQ02303.1"/>
    <property type="molecule type" value="Genomic_DNA"/>
</dbReference>
<dbReference type="Pfam" id="PF04107">
    <property type="entry name" value="GCS2"/>
    <property type="match status" value="1"/>
</dbReference>
<dbReference type="SUPFAM" id="SSF55931">
    <property type="entry name" value="Glutamine synthetase/guanido kinase"/>
    <property type="match status" value="1"/>
</dbReference>
<evidence type="ECO:0000313" key="7">
    <source>
        <dbReference type="Proteomes" id="UP000237968"/>
    </source>
</evidence>